<feature type="domain" description="DNA replication/recombination mediator RecO N-terminal" evidence="4">
    <location>
        <begin position="4"/>
        <end position="65"/>
    </location>
</feature>
<organism evidence="5 6">
    <name type="scientific">Candidatus Lloydbacteria bacterium RIFCSPHIGHO2_02_FULL_51_22</name>
    <dbReference type="NCBI Taxonomy" id="1798663"/>
    <lineage>
        <taxon>Bacteria</taxon>
        <taxon>Candidatus Lloydiibacteriota</taxon>
    </lineage>
</organism>
<dbReference type="GO" id="GO:0006302">
    <property type="term" value="P:double-strand break repair"/>
    <property type="evidence" value="ECO:0007669"/>
    <property type="project" value="TreeGrafter"/>
</dbReference>
<dbReference type="PANTHER" id="PTHR33991">
    <property type="entry name" value="DNA REPAIR PROTEIN RECO"/>
    <property type="match status" value="1"/>
</dbReference>
<keyword evidence="3" id="KW-0234">DNA repair</keyword>
<dbReference type="InterPro" id="IPR003717">
    <property type="entry name" value="RecO"/>
</dbReference>
<proteinExistence type="predicted"/>
<gene>
    <name evidence="5" type="ORF">A3D67_03370</name>
</gene>
<dbReference type="Proteomes" id="UP000178099">
    <property type="component" value="Unassembled WGS sequence"/>
</dbReference>
<dbReference type="NCBIfam" id="TIGR00613">
    <property type="entry name" value="reco"/>
    <property type="match status" value="1"/>
</dbReference>
<evidence type="ECO:0000313" key="5">
    <source>
        <dbReference type="EMBL" id="OGZ11974.1"/>
    </source>
</evidence>
<dbReference type="Pfam" id="PF11967">
    <property type="entry name" value="RecO_N"/>
    <property type="match status" value="1"/>
</dbReference>
<evidence type="ECO:0000256" key="2">
    <source>
        <dbReference type="ARBA" id="ARBA00023172"/>
    </source>
</evidence>
<evidence type="ECO:0000256" key="3">
    <source>
        <dbReference type="ARBA" id="ARBA00023204"/>
    </source>
</evidence>
<evidence type="ECO:0000259" key="4">
    <source>
        <dbReference type="Pfam" id="PF11967"/>
    </source>
</evidence>
<dbReference type="GO" id="GO:0006310">
    <property type="term" value="P:DNA recombination"/>
    <property type="evidence" value="ECO:0007669"/>
    <property type="project" value="UniProtKB-KW"/>
</dbReference>
<dbReference type="PANTHER" id="PTHR33991:SF1">
    <property type="entry name" value="DNA REPAIR PROTEIN RECO"/>
    <property type="match status" value="1"/>
</dbReference>
<dbReference type="GO" id="GO:0043590">
    <property type="term" value="C:bacterial nucleoid"/>
    <property type="evidence" value="ECO:0007669"/>
    <property type="project" value="TreeGrafter"/>
</dbReference>
<dbReference type="InterPro" id="IPR022572">
    <property type="entry name" value="DNA_rep/recomb_RecO_N"/>
</dbReference>
<protein>
    <submittedName>
        <fullName evidence="5">DNA repair protein RecO</fullName>
    </submittedName>
</protein>
<dbReference type="SUPFAM" id="SSF50249">
    <property type="entry name" value="Nucleic acid-binding proteins"/>
    <property type="match status" value="1"/>
</dbReference>
<reference evidence="5 6" key="1">
    <citation type="journal article" date="2016" name="Nat. Commun.">
        <title>Thousands of microbial genomes shed light on interconnected biogeochemical processes in an aquifer system.</title>
        <authorList>
            <person name="Anantharaman K."/>
            <person name="Brown C.T."/>
            <person name="Hug L.A."/>
            <person name="Sharon I."/>
            <person name="Castelle C.J."/>
            <person name="Probst A.J."/>
            <person name="Thomas B.C."/>
            <person name="Singh A."/>
            <person name="Wilkins M.J."/>
            <person name="Karaoz U."/>
            <person name="Brodie E.L."/>
            <person name="Williams K.H."/>
            <person name="Hubbard S.S."/>
            <person name="Banfield J.F."/>
        </authorList>
    </citation>
    <scope>NUCLEOTIDE SEQUENCE [LARGE SCALE GENOMIC DNA]</scope>
</reference>
<evidence type="ECO:0000313" key="6">
    <source>
        <dbReference type="Proteomes" id="UP000178099"/>
    </source>
</evidence>
<dbReference type="Gene3D" id="2.40.50.140">
    <property type="entry name" value="Nucleic acid-binding proteins"/>
    <property type="match status" value="1"/>
</dbReference>
<keyword evidence="1" id="KW-0227">DNA damage</keyword>
<comment type="caution">
    <text evidence="5">The sequence shown here is derived from an EMBL/GenBank/DDBJ whole genome shotgun (WGS) entry which is preliminary data.</text>
</comment>
<dbReference type="AlphaFoldDB" id="A0A1G2DEA6"/>
<name>A0A1G2DEA6_9BACT</name>
<sequence length="204" mass="23161">MYRIYSTEGIVLKSTDTGEASKFLSLFTKDLGLLSARVQGIRKESSKLRYHVQDFSCASWNLVRGKNGWRVTSAYDAEILAEAPAFRLRSEGARKEAMRMFLRTRDLLERLLHGEREESQLFSDVVAALSALKKDAVPEDALKDFEALFVMRILSRLGYWGEDPVLAPFLTSFNIDEPHTFSVFRPVRGRAIRRINASLLAAQL</sequence>
<dbReference type="InterPro" id="IPR012340">
    <property type="entry name" value="NA-bd_OB-fold"/>
</dbReference>
<dbReference type="EMBL" id="MHLN01000013">
    <property type="protein sequence ID" value="OGZ11974.1"/>
    <property type="molecule type" value="Genomic_DNA"/>
</dbReference>
<accession>A0A1G2DEA6</accession>
<evidence type="ECO:0000256" key="1">
    <source>
        <dbReference type="ARBA" id="ARBA00022763"/>
    </source>
</evidence>
<keyword evidence="2" id="KW-0233">DNA recombination</keyword>